<gene>
    <name evidence="2" type="ORF">F5891DRAFT_1203013</name>
</gene>
<accession>A0AAD4DMT2</accession>
<name>A0AAD4DMT2_9AGAM</name>
<keyword evidence="3" id="KW-1185">Reference proteome</keyword>
<comment type="caution">
    <text evidence="2">The sequence shown here is derived from an EMBL/GenBank/DDBJ whole genome shotgun (WGS) entry which is preliminary data.</text>
</comment>
<feature type="region of interest" description="Disordered" evidence="1">
    <location>
        <begin position="1177"/>
        <end position="1217"/>
    </location>
</feature>
<dbReference type="RefSeq" id="XP_041216222.1">
    <property type="nucleotide sequence ID" value="XM_041368949.1"/>
</dbReference>
<feature type="compositionally biased region" description="Basic residues" evidence="1">
    <location>
        <begin position="1125"/>
        <end position="1135"/>
    </location>
</feature>
<feature type="region of interest" description="Disordered" evidence="1">
    <location>
        <begin position="1100"/>
        <end position="1151"/>
    </location>
</feature>
<sequence length="1282" mass="143064">MKRSGRISVSKNPFPPESRRPTQTTDCESDIDSDASDMVADCHDDAYNKPTTSISAPVEEEMPLSTLWDIALDHHVYEIGGGRELFNELEASLLEGDKIIATPIAALEDEIGMQDDDYFGIELLDEIPVDSSTKTKANMKVNPGDAYYPWLSKAHFLTALLFSSARLPFSDVQKKAVLSWAKELGAHDVPSLKAVKESNEHICELVGNPMRKVTSASGNVFYINDIWHAIAKDYANPLTRFSMQDYPEDGGDGMSQVFNGQKMLLELPSPPAARVDGKIYFVNELLQECSGGFFVPERFFTASYAPVNGRDSQDSCQENKTYAMGRAVQYTDAGFIVSDEQEIVPVSNFRHSFEDLVDKLACGVTMSSEKYLKLTPHPLREKSKGRMVYSVPLIIFMDDVSGNVSKQWNKHHAIYMSNANLPREMLEKEFCVRFVTSSPHAAPMELMHAMKESISAAADSGIFAWDCKFDEEVMLVPEGLFLAGDNPMQAEECSHAGLNCNYFCRTCHVGGTKEYKESEAGYVSLFTEGTPRTPEETTSQVLKQFETALCSGATGKVVAAVSTTGIRDSTSSSIINTLVEMGKKLRKRDVGQPALPESEVRAKLEEELLDILQGRTHRDAINPLLGMNNINVHMDTPTEILHTVLLGVVKYFWGQTAFVLEKAKLLTRFQTRLDSLDRDGLNAPSLNADYICHYKGGLIGKHFKSLAQVMPFVVYDLVPKSVLDGWTLIGELVVLIWHTKIDNTEHYLAKLARTISDFLNVTAQCAPSILISKPKFHFLVHLPAYIRRFGPAIIFSTERYELFNHVFRLTCIYNNRRAPSRDTCMTFVRNDTAKHIATGGYWYDTHTERWVHGGPQVLTYLEHHPEQARLLGIPDQKLADPGTGRIIVTDQSKHEAVLWQATRCADIFKKNGLKSPPSSEYYQGTSVVTSEHETSQLGGHVIFRDALEKTRIGRICEILIATAPGHSVAFVALQTFSFMPARHPLLHLPCLLLTDEELIVSGTDIICIANVQHNCLDAKCTELTTKHLWQERTQTDRTASVVKHQISPQYLLNMFSIHNYQHLCSLLPESLSETPLRVSDPGAVRRAAVRQMQGKRLAKKLRGEAVSVPQDDDGVRPAFDCAAKKQPKTTSRKQVKSTNSTKQQQPVEASMSNAPDILHRPLQPHPHFHQPAAQQYTAHLPNPPQAPGHSSSSFPQSSVHQWRLPPPGFAPPPEMSHWASQVPSFSISSGHSQFSSLTHPAPPIQVPAHNPLYSTAFEANSHQLHPYHFPQPYDTSRQYFHP</sequence>
<dbReference type="EMBL" id="JABBWK010000453">
    <property type="protein sequence ID" value="KAG1884200.1"/>
    <property type="molecule type" value="Genomic_DNA"/>
</dbReference>
<organism evidence="2 3">
    <name type="scientific">Suillus fuscotomentosus</name>
    <dbReference type="NCBI Taxonomy" id="1912939"/>
    <lineage>
        <taxon>Eukaryota</taxon>
        <taxon>Fungi</taxon>
        <taxon>Dikarya</taxon>
        <taxon>Basidiomycota</taxon>
        <taxon>Agaricomycotina</taxon>
        <taxon>Agaricomycetes</taxon>
        <taxon>Agaricomycetidae</taxon>
        <taxon>Boletales</taxon>
        <taxon>Suillineae</taxon>
        <taxon>Suillaceae</taxon>
        <taxon>Suillus</taxon>
    </lineage>
</organism>
<feature type="region of interest" description="Disordered" evidence="1">
    <location>
        <begin position="1"/>
        <end position="35"/>
    </location>
</feature>
<feature type="compositionally biased region" description="Polar residues" evidence="1">
    <location>
        <begin position="1136"/>
        <end position="1151"/>
    </location>
</feature>
<feature type="compositionally biased region" description="Pro residues" evidence="1">
    <location>
        <begin position="1204"/>
        <end position="1214"/>
    </location>
</feature>
<protein>
    <submittedName>
        <fullName evidence="2">Uncharacterized protein</fullName>
    </submittedName>
</protein>
<dbReference type="PANTHER" id="PTHR31912">
    <property type="entry name" value="IP13529P"/>
    <property type="match status" value="1"/>
</dbReference>
<evidence type="ECO:0000313" key="3">
    <source>
        <dbReference type="Proteomes" id="UP001195769"/>
    </source>
</evidence>
<dbReference type="GeneID" id="64663247"/>
<proteinExistence type="predicted"/>
<dbReference type="Proteomes" id="UP001195769">
    <property type="component" value="Unassembled WGS sequence"/>
</dbReference>
<reference evidence="2" key="1">
    <citation type="journal article" date="2020" name="New Phytol.">
        <title>Comparative genomics reveals dynamic genome evolution in host specialist ectomycorrhizal fungi.</title>
        <authorList>
            <person name="Lofgren L.A."/>
            <person name="Nguyen N.H."/>
            <person name="Vilgalys R."/>
            <person name="Ruytinx J."/>
            <person name="Liao H.L."/>
            <person name="Branco S."/>
            <person name="Kuo A."/>
            <person name="LaButti K."/>
            <person name="Lipzen A."/>
            <person name="Andreopoulos W."/>
            <person name="Pangilinan J."/>
            <person name="Riley R."/>
            <person name="Hundley H."/>
            <person name="Na H."/>
            <person name="Barry K."/>
            <person name="Grigoriev I.V."/>
            <person name="Stajich J.E."/>
            <person name="Kennedy P.G."/>
        </authorList>
    </citation>
    <scope>NUCLEOTIDE SEQUENCE</scope>
    <source>
        <strain evidence="2">FC203</strain>
    </source>
</reference>
<feature type="region of interest" description="Disordered" evidence="1">
    <location>
        <begin position="1229"/>
        <end position="1249"/>
    </location>
</feature>
<dbReference type="PANTHER" id="PTHR31912:SF34">
    <property type="entry name" value="NOTOCHORD-RELATED PROTEIN"/>
    <property type="match status" value="1"/>
</dbReference>
<evidence type="ECO:0000256" key="1">
    <source>
        <dbReference type="SAM" id="MobiDB-lite"/>
    </source>
</evidence>
<evidence type="ECO:0000313" key="2">
    <source>
        <dbReference type="EMBL" id="KAG1884200.1"/>
    </source>
</evidence>